<feature type="chain" id="PRO_5014624039" description="Outer membrane protein beta-barrel domain-containing protein" evidence="1">
    <location>
        <begin position="31"/>
        <end position="221"/>
    </location>
</feature>
<proteinExistence type="predicted"/>
<organism evidence="2 3">
    <name type="scientific">Candidatus Desantisbacteria bacterium CG_4_10_14_0_8_um_filter_48_22</name>
    <dbReference type="NCBI Taxonomy" id="1974543"/>
    <lineage>
        <taxon>Bacteria</taxon>
        <taxon>Candidatus Desantisiibacteriota</taxon>
    </lineage>
</organism>
<accession>A0A2M7S5L2</accession>
<sequence>MKSKSKYRFFALLLPAVLMAVSCLCLPSSADLIPMMNAEILGGNSWFSGVSSSFSGNLNAEFMPVFEVNDNFSFIPVYSGCYRGVKTVSDLQGGGWLYQQAQDHSISFRFIGILPSDLTLKFNLSFLSELTQESPSEDWGLGLYNFNRTSFDFDMEKSFADLEYPFTLCAGYGAYGTVFPNYQSLASTDYGKSLIGGSSAPGTKVFDCNANEISVSFDILG</sequence>
<reference evidence="3" key="1">
    <citation type="submission" date="2017-09" db="EMBL/GenBank/DDBJ databases">
        <title>Depth-based differentiation of microbial function through sediment-hosted aquifers and enrichment of novel symbionts in the deep terrestrial subsurface.</title>
        <authorList>
            <person name="Probst A.J."/>
            <person name="Ladd B."/>
            <person name="Jarett J.K."/>
            <person name="Geller-Mcgrath D.E."/>
            <person name="Sieber C.M.K."/>
            <person name="Emerson J.B."/>
            <person name="Anantharaman K."/>
            <person name="Thomas B.C."/>
            <person name="Malmstrom R."/>
            <person name="Stieglmeier M."/>
            <person name="Klingl A."/>
            <person name="Woyke T."/>
            <person name="Ryan C.M."/>
            <person name="Banfield J.F."/>
        </authorList>
    </citation>
    <scope>NUCLEOTIDE SEQUENCE [LARGE SCALE GENOMIC DNA]</scope>
</reference>
<evidence type="ECO:0008006" key="4">
    <source>
        <dbReference type="Google" id="ProtNLM"/>
    </source>
</evidence>
<evidence type="ECO:0000313" key="3">
    <source>
        <dbReference type="Proteomes" id="UP000229307"/>
    </source>
</evidence>
<evidence type="ECO:0000256" key="1">
    <source>
        <dbReference type="SAM" id="SignalP"/>
    </source>
</evidence>
<dbReference type="EMBL" id="PFMR01000299">
    <property type="protein sequence ID" value="PIZ14825.1"/>
    <property type="molecule type" value="Genomic_DNA"/>
</dbReference>
<feature type="signal peptide" evidence="1">
    <location>
        <begin position="1"/>
        <end position="30"/>
    </location>
</feature>
<protein>
    <recommendedName>
        <fullName evidence="4">Outer membrane protein beta-barrel domain-containing protein</fullName>
    </recommendedName>
</protein>
<keyword evidence="1" id="KW-0732">Signal</keyword>
<evidence type="ECO:0000313" key="2">
    <source>
        <dbReference type="EMBL" id="PIZ14825.1"/>
    </source>
</evidence>
<dbReference type="Proteomes" id="UP000229307">
    <property type="component" value="Unassembled WGS sequence"/>
</dbReference>
<dbReference type="PROSITE" id="PS51257">
    <property type="entry name" value="PROKAR_LIPOPROTEIN"/>
    <property type="match status" value="1"/>
</dbReference>
<name>A0A2M7S5L2_9BACT</name>
<dbReference type="AlphaFoldDB" id="A0A2M7S5L2"/>
<gene>
    <name evidence="2" type="ORF">COY52_10955</name>
</gene>
<comment type="caution">
    <text evidence="2">The sequence shown here is derived from an EMBL/GenBank/DDBJ whole genome shotgun (WGS) entry which is preliminary data.</text>
</comment>